<feature type="domain" description="DUF4367" evidence="2">
    <location>
        <begin position="151"/>
        <end position="243"/>
    </location>
</feature>
<evidence type="ECO:0000313" key="4">
    <source>
        <dbReference type="Proteomes" id="UP000579281"/>
    </source>
</evidence>
<protein>
    <recommendedName>
        <fullName evidence="2">DUF4367 domain-containing protein</fullName>
    </recommendedName>
</protein>
<comment type="caution">
    <text evidence="3">The sequence shown here is derived from an EMBL/GenBank/DDBJ whole genome shotgun (WGS) entry which is preliminary data.</text>
</comment>
<dbReference type="Pfam" id="PF14285">
    <property type="entry name" value="DUF4367"/>
    <property type="match status" value="1"/>
</dbReference>
<evidence type="ECO:0000313" key="3">
    <source>
        <dbReference type="EMBL" id="MBB6217784.1"/>
    </source>
</evidence>
<organism evidence="3 4">
    <name type="scientific">Anaerosolibacter carboniphilus</name>
    <dbReference type="NCBI Taxonomy" id="1417629"/>
    <lineage>
        <taxon>Bacteria</taxon>
        <taxon>Bacillati</taxon>
        <taxon>Bacillota</taxon>
        <taxon>Clostridia</taxon>
        <taxon>Peptostreptococcales</taxon>
        <taxon>Thermotaleaceae</taxon>
        <taxon>Anaerosolibacter</taxon>
    </lineage>
</organism>
<accession>A0A841KVW1</accession>
<keyword evidence="4" id="KW-1185">Reference proteome</keyword>
<keyword evidence="1" id="KW-0472">Membrane</keyword>
<keyword evidence="1" id="KW-1133">Transmembrane helix</keyword>
<gene>
    <name evidence="3" type="ORF">HNQ80_003907</name>
</gene>
<proteinExistence type="predicted"/>
<dbReference type="Proteomes" id="UP000579281">
    <property type="component" value="Unassembled WGS sequence"/>
</dbReference>
<sequence length="244" mass="27988">MEKNRKDRIDEIIIDTLHEDLNQIIIDEVKIEREWAKIEKKIKGSNETKKRKIVQIAVAAAILIISFMSYEFFIPGEVTATKSSSAKRIIDLFDKKTTIKNNSSINENNEISNENPISEMEINIEDAQDIMGFTIRELPFKREGSVIVRSFNDKPITLIMNYANDNGHLIFYQGSEGDESQANINVSKNNKVDTIEFDNIEIAHISIGDKISKIIWSYFGIKYTIDADYIMSDSEVKEIIKAMR</sequence>
<feature type="transmembrane region" description="Helical" evidence="1">
    <location>
        <begin position="53"/>
        <end position="73"/>
    </location>
</feature>
<name>A0A841KVW1_9FIRM</name>
<evidence type="ECO:0000259" key="2">
    <source>
        <dbReference type="Pfam" id="PF14285"/>
    </source>
</evidence>
<reference evidence="3 4" key="1">
    <citation type="submission" date="2020-08" db="EMBL/GenBank/DDBJ databases">
        <title>Genomic Encyclopedia of Type Strains, Phase IV (KMG-IV): sequencing the most valuable type-strain genomes for metagenomic binning, comparative biology and taxonomic classification.</title>
        <authorList>
            <person name="Goeker M."/>
        </authorList>
    </citation>
    <scope>NUCLEOTIDE SEQUENCE [LARGE SCALE GENOMIC DNA]</scope>
    <source>
        <strain evidence="3 4">DSM 103526</strain>
    </source>
</reference>
<dbReference type="EMBL" id="JACHEN010000028">
    <property type="protein sequence ID" value="MBB6217784.1"/>
    <property type="molecule type" value="Genomic_DNA"/>
</dbReference>
<evidence type="ECO:0000256" key="1">
    <source>
        <dbReference type="SAM" id="Phobius"/>
    </source>
</evidence>
<dbReference type="InterPro" id="IPR025377">
    <property type="entry name" value="DUF4367"/>
</dbReference>
<dbReference type="RefSeq" id="WP_184312284.1">
    <property type="nucleotide sequence ID" value="NZ_JACHEN010000028.1"/>
</dbReference>
<keyword evidence="1" id="KW-0812">Transmembrane</keyword>
<dbReference type="AlphaFoldDB" id="A0A841KVW1"/>